<comment type="caution">
    <text evidence="1">The sequence shown here is derived from an EMBL/GenBank/DDBJ whole genome shotgun (WGS) entry which is preliminary data.</text>
</comment>
<evidence type="ECO:0000313" key="1">
    <source>
        <dbReference type="EMBL" id="KAI3732456.1"/>
    </source>
</evidence>
<sequence length="118" mass="13296">MAHCSTFLLPPAITDDGNGSPTTTYALIILNQRLPRFSPLLWDHAKIRVCADGGANRLFDDMLELCPQEHDVSGIRERYMPDVIKGDMDSIRPDVLNFYQNLGTKIVDNSDDQDNRFA</sequence>
<reference evidence="2" key="1">
    <citation type="journal article" date="2022" name="Mol. Ecol. Resour.">
        <title>The genomes of chicory, endive, great burdock and yacon provide insights into Asteraceae palaeo-polyploidization history and plant inulin production.</title>
        <authorList>
            <person name="Fan W."/>
            <person name="Wang S."/>
            <person name="Wang H."/>
            <person name="Wang A."/>
            <person name="Jiang F."/>
            <person name="Liu H."/>
            <person name="Zhao H."/>
            <person name="Xu D."/>
            <person name="Zhang Y."/>
        </authorList>
    </citation>
    <scope>NUCLEOTIDE SEQUENCE [LARGE SCALE GENOMIC DNA]</scope>
    <source>
        <strain evidence="2">cv. Yunnan</strain>
    </source>
</reference>
<dbReference type="EMBL" id="CM042038">
    <property type="protein sequence ID" value="KAI3732456.1"/>
    <property type="molecule type" value="Genomic_DNA"/>
</dbReference>
<proteinExistence type="predicted"/>
<protein>
    <submittedName>
        <fullName evidence="1">Uncharacterized protein</fullName>
    </submittedName>
</protein>
<gene>
    <name evidence="1" type="ORF">L1987_63661</name>
</gene>
<dbReference type="Proteomes" id="UP001056120">
    <property type="component" value="Linkage Group LG21"/>
</dbReference>
<reference evidence="1 2" key="2">
    <citation type="journal article" date="2022" name="Mol. Ecol. Resour.">
        <title>The genomes of chicory, endive, great burdock and yacon provide insights into Asteraceae paleo-polyploidization history and plant inulin production.</title>
        <authorList>
            <person name="Fan W."/>
            <person name="Wang S."/>
            <person name="Wang H."/>
            <person name="Wang A."/>
            <person name="Jiang F."/>
            <person name="Liu H."/>
            <person name="Zhao H."/>
            <person name="Xu D."/>
            <person name="Zhang Y."/>
        </authorList>
    </citation>
    <scope>NUCLEOTIDE SEQUENCE [LARGE SCALE GENOMIC DNA]</scope>
    <source>
        <strain evidence="2">cv. Yunnan</strain>
        <tissue evidence="1">Leaves</tissue>
    </source>
</reference>
<organism evidence="1 2">
    <name type="scientific">Smallanthus sonchifolius</name>
    <dbReference type="NCBI Taxonomy" id="185202"/>
    <lineage>
        <taxon>Eukaryota</taxon>
        <taxon>Viridiplantae</taxon>
        <taxon>Streptophyta</taxon>
        <taxon>Embryophyta</taxon>
        <taxon>Tracheophyta</taxon>
        <taxon>Spermatophyta</taxon>
        <taxon>Magnoliopsida</taxon>
        <taxon>eudicotyledons</taxon>
        <taxon>Gunneridae</taxon>
        <taxon>Pentapetalae</taxon>
        <taxon>asterids</taxon>
        <taxon>campanulids</taxon>
        <taxon>Asterales</taxon>
        <taxon>Asteraceae</taxon>
        <taxon>Asteroideae</taxon>
        <taxon>Heliantheae alliance</taxon>
        <taxon>Millerieae</taxon>
        <taxon>Smallanthus</taxon>
    </lineage>
</organism>
<name>A0ACB9CDW6_9ASTR</name>
<evidence type="ECO:0000313" key="2">
    <source>
        <dbReference type="Proteomes" id="UP001056120"/>
    </source>
</evidence>
<accession>A0ACB9CDW6</accession>
<keyword evidence="2" id="KW-1185">Reference proteome</keyword>